<keyword evidence="9 19" id="KW-0808">Transferase</keyword>
<dbReference type="EMBL" id="JACIEZ010000003">
    <property type="protein sequence ID" value="MBB4064540.1"/>
    <property type="molecule type" value="Genomic_DNA"/>
</dbReference>
<dbReference type="AlphaFoldDB" id="A0A7W6NKL8"/>
<keyword evidence="10 19" id="KW-0812">Transmembrane</keyword>
<evidence type="ECO:0000256" key="1">
    <source>
        <dbReference type="ARBA" id="ARBA00001946"/>
    </source>
</evidence>
<dbReference type="EC" id="2.7.8.26" evidence="5 19"/>
<evidence type="ECO:0000256" key="5">
    <source>
        <dbReference type="ARBA" id="ARBA00013200"/>
    </source>
</evidence>
<evidence type="ECO:0000256" key="15">
    <source>
        <dbReference type="ARBA" id="ARBA00032605"/>
    </source>
</evidence>
<accession>A0A7W6NKL8</accession>
<feature type="transmembrane region" description="Helical" evidence="19">
    <location>
        <begin position="113"/>
        <end position="136"/>
    </location>
</feature>
<evidence type="ECO:0000256" key="14">
    <source>
        <dbReference type="ARBA" id="ARBA00025228"/>
    </source>
</evidence>
<evidence type="ECO:0000313" key="20">
    <source>
        <dbReference type="EMBL" id="MBB4064540.1"/>
    </source>
</evidence>
<evidence type="ECO:0000256" key="6">
    <source>
        <dbReference type="ARBA" id="ARBA00015850"/>
    </source>
</evidence>
<comment type="catalytic activity">
    <reaction evidence="17 19">
        <text>alpha-ribazole + adenosylcob(III)inamide-GDP = adenosylcob(III)alamin + GMP + H(+)</text>
        <dbReference type="Rhea" id="RHEA:16049"/>
        <dbReference type="ChEBI" id="CHEBI:10329"/>
        <dbReference type="ChEBI" id="CHEBI:15378"/>
        <dbReference type="ChEBI" id="CHEBI:18408"/>
        <dbReference type="ChEBI" id="CHEBI:58115"/>
        <dbReference type="ChEBI" id="CHEBI:60487"/>
        <dbReference type="EC" id="2.7.8.26"/>
    </reaction>
</comment>
<dbReference type="Pfam" id="PF02654">
    <property type="entry name" value="CobS"/>
    <property type="match status" value="1"/>
</dbReference>
<comment type="function">
    <text evidence="14 19">Joins adenosylcobinamide-GDP and alpha-ribazole to generate adenosylcobalamin (Ado-cobalamin). Also synthesizes adenosylcobalamin 5'-phosphate from adenosylcobinamide-GDP and alpha-ribazole 5'-phosphate.</text>
</comment>
<proteinExistence type="inferred from homology"/>
<evidence type="ECO:0000256" key="17">
    <source>
        <dbReference type="ARBA" id="ARBA00048623"/>
    </source>
</evidence>
<dbReference type="InterPro" id="IPR003805">
    <property type="entry name" value="CobS"/>
</dbReference>
<keyword evidence="21" id="KW-1185">Reference proteome</keyword>
<protein>
    <recommendedName>
        <fullName evidence="6 19">Adenosylcobinamide-GDP ribazoletransferase</fullName>
        <ecNumber evidence="5 19">2.7.8.26</ecNumber>
    </recommendedName>
    <alternativeName>
        <fullName evidence="16 19">Cobalamin synthase</fullName>
    </alternativeName>
    <alternativeName>
        <fullName evidence="15 19">Cobalamin-5'-phosphate synthase</fullName>
    </alternativeName>
</protein>
<feature type="transmembrane region" description="Helical" evidence="19">
    <location>
        <begin position="142"/>
        <end position="163"/>
    </location>
</feature>
<feature type="transmembrane region" description="Helical" evidence="19">
    <location>
        <begin position="41"/>
        <end position="60"/>
    </location>
</feature>
<keyword evidence="12 19" id="KW-1133">Transmembrane helix</keyword>
<comment type="catalytic activity">
    <reaction evidence="18 19">
        <text>alpha-ribazole 5'-phosphate + adenosylcob(III)inamide-GDP = adenosylcob(III)alamin 5'-phosphate + GMP + H(+)</text>
        <dbReference type="Rhea" id="RHEA:23560"/>
        <dbReference type="ChEBI" id="CHEBI:15378"/>
        <dbReference type="ChEBI" id="CHEBI:57918"/>
        <dbReference type="ChEBI" id="CHEBI:58115"/>
        <dbReference type="ChEBI" id="CHEBI:60487"/>
        <dbReference type="ChEBI" id="CHEBI:60493"/>
        <dbReference type="EC" id="2.7.8.26"/>
    </reaction>
</comment>
<evidence type="ECO:0000256" key="19">
    <source>
        <dbReference type="HAMAP-Rule" id="MF_00719"/>
    </source>
</evidence>
<organism evidence="20 21">
    <name type="scientific">Gellertiella hungarica</name>
    <dbReference type="NCBI Taxonomy" id="1572859"/>
    <lineage>
        <taxon>Bacteria</taxon>
        <taxon>Pseudomonadati</taxon>
        <taxon>Pseudomonadota</taxon>
        <taxon>Alphaproteobacteria</taxon>
        <taxon>Hyphomicrobiales</taxon>
        <taxon>Rhizobiaceae</taxon>
        <taxon>Gellertiella</taxon>
    </lineage>
</organism>
<comment type="caution">
    <text evidence="20">The sequence shown here is derived from an EMBL/GenBank/DDBJ whole genome shotgun (WGS) entry which is preliminary data.</text>
</comment>
<evidence type="ECO:0000313" key="21">
    <source>
        <dbReference type="Proteomes" id="UP000528286"/>
    </source>
</evidence>
<keyword evidence="13 19" id="KW-0472">Membrane</keyword>
<comment type="similarity">
    <text evidence="4 19">Belongs to the CobS family.</text>
</comment>
<keyword evidence="8 19" id="KW-0169">Cobalamin biosynthesis</keyword>
<evidence type="ECO:0000256" key="18">
    <source>
        <dbReference type="ARBA" id="ARBA00049504"/>
    </source>
</evidence>
<dbReference type="GO" id="GO:0005886">
    <property type="term" value="C:plasma membrane"/>
    <property type="evidence" value="ECO:0007669"/>
    <property type="project" value="UniProtKB-SubCell"/>
</dbReference>
<dbReference type="RefSeq" id="WP_183365807.1">
    <property type="nucleotide sequence ID" value="NZ_JACIEZ010000003.1"/>
</dbReference>
<comment type="cofactor">
    <cofactor evidence="1 19">
        <name>Mg(2+)</name>
        <dbReference type="ChEBI" id="CHEBI:18420"/>
    </cofactor>
</comment>
<evidence type="ECO:0000256" key="2">
    <source>
        <dbReference type="ARBA" id="ARBA00004651"/>
    </source>
</evidence>
<name>A0A7W6NKL8_9HYPH</name>
<feature type="transmembrane region" description="Helical" evidence="19">
    <location>
        <begin position="184"/>
        <end position="202"/>
    </location>
</feature>
<dbReference type="Proteomes" id="UP000528286">
    <property type="component" value="Unassembled WGS sequence"/>
</dbReference>
<gene>
    <name evidence="19" type="primary">cobS</name>
    <name evidence="20" type="ORF">GGR23_001727</name>
</gene>
<evidence type="ECO:0000256" key="3">
    <source>
        <dbReference type="ARBA" id="ARBA00004663"/>
    </source>
</evidence>
<evidence type="ECO:0000256" key="11">
    <source>
        <dbReference type="ARBA" id="ARBA00022842"/>
    </source>
</evidence>
<keyword evidence="7 19" id="KW-1003">Cell membrane</keyword>
<evidence type="ECO:0000256" key="10">
    <source>
        <dbReference type="ARBA" id="ARBA00022692"/>
    </source>
</evidence>
<dbReference type="UniPathway" id="UPA00148">
    <property type="reaction ID" value="UER00238"/>
</dbReference>
<dbReference type="HAMAP" id="MF_00719">
    <property type="entry name" value="CobS"/>
    <property type="match status" value="1"/>
</dbReference>
<comment type="subcellular location">
    <subcellularLocation>
        <location evidence="2 19">Cell membrane</location>
        <topology evidence="2 19">Multi-pass membrane protein</topology>
    </subcellularLocation>
</comment>
<feature type="transmembrane region" description="Helical" evidence="19">
    <location>
        <begin position="66"/>
        <end position="83"/>
    </location>
</feature>
<dbReference type="PANTHER" id="PTHR34148">
    <property type="entry name" value="ADENOSYLCOBINAMIDE-GDP RIBAZOLETRANSFERASE"/>
    <property type="match status" value="1"/>
</dbReference>
<evidence type="ECO:0000256" key="8">
    <source>
        <dbReference type="ARBA" id="ARBA00022573"/>
    </source>
</evidence>
<evidence type="ECO:0000256" key="16">
    <source>
        <dbReference type="ARBA" id="ARBA00032853"/>
    </source>
</evidence>
<feature type="transmembrane region" description="Helical" evidence="19">
    <location>
        <begin position="208"/>
        <end position="226"/>
    </location>
</feature>
<dbReference type="GO" id="GO:0009236">
    <property type="term" value="P:cobalamin biosynthetic process"/>
    <property type="evidence" value="ECO:0007669"/>
    <property type="project" value="UniProtKB-UniRule"/>
</dbReference>
<comment type="pathway">
    <text evidence="3 19">Cofactor biosynthesis; adenosylcobalamin biosynthesis; adenosylcobalamin from cob(II)yrinate a,c-diamide: step 7/7.</text>
</comment>
<keyword evidence="11 19" id="KW-0460">Magnesium</keyword>
<sequence>MPLGELITSIARSTGFLSRLPVPGHHFEGDDGRMEKTPEGFALSGVVISALPALVLYLAGHAEAPLLAAAIAVGLLVLLTGALHEDGLGDTADGLGGGRNRERALEIMKDSRIGTYGALALGLSLLVRVSALSALITEASPAAAALALAGSAALSRSAMVWHWRHLPPAKADGVAARVGVPTGAALRMAVGTGLAAFLLLTLPVLSLPAVAVTVLAGFGATFLFTIHIGRRLAGHTGDTIGATQQISDMVLLATLALLA</sequence>
<evidence type="ECO:0000256" key="7">
    <source>
        <dbReference type="ARBA" id="ARBA00022475"/>
    </source>
</evidence>
<evidence type="ECO:0000256" key="12">
    <source>
        <dbReference type="ARBA" id="ARBA00022989"/>
    </source>
</evidence>
<dbReference type="PANTHER" id="PTHR34148:SF1">
    <property type="entry name" value="ADENOSYLCOBINAMIDE-GDP RIBAZOLETRANSFERASE"/>
    <property type="match status" value="1"/>
</dbReference>
<dbReference type="GO" id="GO:0051073">
    <property type="term" value="F:adenosylcobinamide-GDP ribazoletransferase activity"/>
    <property type="evidence" value="ECO:0007669"/>
    <property type="project" value="UniProtKB-UniRule"/>
</dbReference>
<dbReference type="GO" id="GO:0008818">
    <property type="term" value="F:cobalamin 5'-phosphate synthase activity"/>
    <property type="evidence" value="ECO:0007669"/>
    <property type="project" value="UniProtKB-UniRule"/>
</dbReference>
<evidence type="ECO:0000256" key="13">
    <source>
        <dbReference type="ARBA" id="ARBA00023136"/>
    </source>
</evidence>
<evidence type="ECO:0000256" key="9">
    <source>
        <dbReference type="ARBA" id="ARBA00022679"/>
    </source>
</evidence>
<reference evidence="20 21" key="1">
    <citation type="submission" date="2020-08" db="EMBL/GenBank/DDBJ databases">
        <title>Genomic Encyclopedia of Type Strains, Phase IV (KMG-IV): sequencing the most valuable type-strain genomes for metagenomic binning, comparative biology and taxonomic classification.</title>
        <authorList>
            <person name="Goeker M."/>
        </authorList>
    </citation>
    <scope>NUCLEOTIDE SEQUENCE [LARGE SCALE GENOMIC DNA]</scope>
    <source>
        <strain evidence="20 21">DSM 29853</strain>
    </source>
</reference>
<evidence type="ECO:0000256" key="4">
    <source>
        <dbReference type="ARBA" id="ARBA00010561"/>
    </source>
</evidence>